<evidence type="ECO:0000313" key="6">
    <source>
        <dbReference type="EMBL" id="KAG9389952.1"/>
    </source>
</evidence>
<evidence type="ECO:0000313" key="7">
    <source>
        <dbReference type="Proteomes" id="UP000717585"/>
    </source>
</evidence>
<feature type="transmembrane region" description="Helical" evidence="5">
    <location>
        <begin position="44"/>
        <end position="65"/>
    </location>
</feature>
<comment type="subcellular location">
    <subcellularLocation>
        <location evidence="1">Membrane</location>
        <topology evidence="1">Multi-pass membrane protein</topology>
    </subcellularLocation>
</comment>
<dbReference type="InterPro" id="IPR019184">
    <property type="entry name" value="Uncharacterised_TM-17"/>
</dbReference>
<feature type="transmembrane region" description="Helical" evidence="5">
    <location>
        <begin position="110"/>
        <end position="131"/>
    </location>
</feature>
<name>A0A8J6B4M8_9EUKA</name>
<evidence type="ECO:0000256" key="5">
    <source>
        <dbReference type="SAM" id="Phobius"/>
    </source>
</evidence>
<evidence type="ECO:0000256" key="1">
    <source>
        <dbReference type="ARBA" id="ARBA00004141"/>
    </source>
</evidence>
<keyword evidence="3 5" id="KW-1133">Transmembrane helix</keyword>
<proteinExistence type="predicted"/>
<sequence>MRLLQILTVPSELLLLYSRYYLAFYMTLLVLISVWKLSELQYNLFRGLIDGIVMFSFIITDAVRLSLLRKFNRRRVTFLDFIPCLVLFVFAAADVLYLSVLQTYIVVYDYYLGFMWLLLAVITMPVCAAAFF</sequence>
<dbReference type="Proteomes" id="UP000717585">
    <property type="component" value="Unassembled WGS sequence"/>
</dbReference>
<feature type="transmembrane region" description="Helical" evidence="5">
    <location>
        <begin position="20"/>
        <end position="38"/>
    </location>
</feature>
<keyword evidence="2 5" id="KW-0812">Transmembrane</keyword>
<dbReference type="AlphaFoldDB" id="A0A8J6B4M8"/>
<dbReference type="Pfam" id="PF09799">
    <property type="entry name" value="Transmemb_17"/>
    <property type="match status" value="1"/>
</dbReference>
<dbReference type="GO" id="GO:0016020">
    <property type="term" value="C:membrane"/>
    <property type="evidence" value="ECO:0007669"/>
    <property type="project" value="UniProtKB-SubCell"/>
</dbReference>
<evidence type="ECO:0000256" key="2">
    <source>
        <dbReference type="ARBA" id="ARBA00022692"/>
    </source>
</evidence>
<protein>
    <submittedName>
        <fullName evidence="6">Uncharacterized protein</fullName>
    </submittedName>
</protein>
<dbReference type="EMBL" id="JAHDYR010000067">
    <property type="protein sequence ID" value="KAG9389952.1"/>
    <property type="molecule type" value="Genomic_DNA"/>
</dbReference>
<evidence type="ECO:0000256" key="3">
    <source>
        <dbReference type="ARBA" id="ARBA00022989"/>
    </source>
</evidence>
<evidence type="ECO:0000256" key="4">
    <source>
        <dbReference type="ARBA" id="ARBA00023136"/>
    </source>
</evidence>
<gene>
    <name evidence="6" type="ORF">J8273_8639</name>
</gene>
<reference evidence="6" key="1">
    <citation type="submission" date="2021-05" db="EMBL/GenBank/DDBJ databases">
        <title>A free-living protist that lacks canonical eukaryotic 1 DNA replication and segregation systems.</title>
        <authorList>
            <person name="Salas-Leiva D.E."/>
            <person name="Tromer E.C."/>
            <person name="Curtis B.A."/>
            <person name="Jerlstrom-Hultqvist J."/>
            <person name="Kolisko M."/>
            <person name="Yi Z."/>
            <person name="Salas-Leiva J.S."/>
            <person name="Gallot-Lavallee L."/>
            <person name="Kops G.J.P.L."/>
            <person name="Archibald J.M."/>
            <person name="Simpson A.G.B."/>
            <person name="Roger A.J."/>
        </authorList>
    </citation>
    <scope>NUCLEOTIDE SEQUENCE</scope>
    <source>
        <strain evidence="6">BICM</strain>
    </source>
</reference>
<keyword evidence="4 5" id="KW-0472">Membrane</keyword>
<keyword evidence="7" id="KW-1185">Reference proteome</keyword>
<organism evidence="6 7">
    <name type="scientific">Carpediemonas membranifera</name>
    <dbReference type="NCBI Taxonomy" id="201153"/>
    <lineage>
        <taxon>Eukaryota</taxon>
        <taxon>Metamonada</taxon>
        <taxon>Carpediemonas-like organisms</taxon>
        <taxon>Carpediemonas</taxon>
    </lineage>
</organism>
<accession>A0A8J6B4M8</accession>
<feature type="transmembrane region" description="Helical" evidence="5">
    <location>
        <begin position="77"/>
        <end position="98"/>
    </location>
</feature>
<comment type="caution">
    <text evidence="6">The sequence shown here is derived from an EMBL/GenBank/DDBJ whole genome shotgun (WGS) entry which is preliminary data.</text>
</comment>